<gene>
    <name evidence="1" type="ORF">L1987_78255</name>
</gene>
<name>A0ACB8ZD79_9ASTR</name>
<organism evidence="1 2">
    <name type="scientific">Smallanthus sonchifolius</name>
    <dbReference type="NCBI Taxonomy" id="185202"/>
    <lineage>
        <taxon>Eukaryota</taxon>
        <taxon>Viridiplantae</taxon>
        <taxon>Streptophyta</taxon>
        <taxon>Embryophyta</taxon>
        <taxon>Tracheophyta</taxon>
        <taxon>Spermatophyta</taxon>
        <taxon>Magnoliopsida</taxon>
        <taxon>eudicotyledons</taxon>
        <taxon>Gunneridae</taxon>
        <taxon>Pentapetalae</taxon>
        <taxon>asterids</taxon>
        <taxon>campanulids</taxon>
        <taxon>Asterales</taxon>
        <taxon>Asteraceae</taxon>
        <taxon>Asteroideae</taxon>
        <taxon>Heliantheae alliance</taxon>
        <taxon>Millerieae</taxon>
        <taxon>Smallanthus</taxon>
    </lineage>
</organism>
<sequence>MACPTYFMIQACFCKRTYLVNLRSHLFVELASHFVFQTSCIVTNHTCFFICGYLIIFMISSSPLKA</sequence>
<keyword evidence="2" id="KW-1185">Reference proteome</keyword>
<proteinExistence type="predicted"/>
<protein>
    <submittedName>
        <fullName evidence="1">Uncharacterized protein</fullName>
    </submittedName>
</protein>
<comment type="caution">
    <text evidence="1">The sequence shown here is derived from an EMBL/GenBank/DDBJ whole genome shotgun (WGS) entry which is preliminary data.</text>
</comment>
<dbReference type="Proteomes" id="UP001056120">
    <property type="component" value="Linkage Group LG26"/>
</dbReference>
<accession>A0ACB8ZD79</accession>
<evidence type="ECO:0000313" key="1">
    <source>
        <dbReference type="EMBL" id="KAI3695261.1"/>
    </source>
</evidence>
<dbReference type="EMBL" id="CM042043">
    <property type="protein sequence ID" value="KAI3695261.1"/>
    <property type="molecule type" value="Genomic_DNA"/>
</dbReference>
<evidence type="ECO:0000313" key="2">
    <source>
        <dbReference type="Proteomes" id="UP001056120"/>
    </source>
</evidence>
<reference evidence="1 2" key="2">
    <citation type="journal article" date="2022" name="Mol. Ecol. Resour.">
        <title>The genomes of chicory, endive, great burdock and yacon provide insights into Asteraceae paleo-polyploidization history and plant inulin production.</title>
        <authorList>
            <person name="Fan W."/>
            <person name="Wang S."/>
            <person name="Wang H."/>
            <person name="Wang A."/>
            <person name="Jiang F."/>
            <person name="Liu H."/>
            <person name="Zhao H."/>
            <person name="Xu D."/>
            <person name="Zhang Y."/>
        </authorList>
    </citation>
    <scope>NUCLEOTIDE SEQUENCE [LARGE SCALE GENOMIC DNA]</scope>
    <source>
        <strain evidence="2">cv. Yunnan</strain>
        <tissue evidence="1">Leaves</tissue>
    </source>
</reference>
<reference evidence="2" key="1">
    <citation type="journal article" date="2022" name="Mol. Ecol. Resour.">
        <title>The genomes of chicory, endive, great burdock and yacon provide insights into Asteraceae palaeo-polyploidization history and plant inulin production.</title>
        <authorList>
            <person name="Fan W."/>
            <person name="Wang S."/>
            <person name="Wang H."/>
            <person name="Wang A."/>
            <person name="Jiang F."/>
            <person name="Liu H."/>
            <person name="Zhao H."/>
            <person name="Xu D."/>
            <person name="Zhang Y."/>
        </authorList>
    </citation>
    <scope>NUCLEOTIDE SEQUENCE [LARGE SCALE GENOMIC DNA]</scope>
    <source>
        <strain evidence="2">cv. Yunnan</strain>
    </source>
</reference>